<evidence type="ECO:0000256" key="1">
    <source>
        <dbReference type="ARBA" id="ARBA00004377"/>
    </source>
</evidence>
<feature type="transmembrane region" description="Helical" evidence="10">
    <location>
        <begin position="16"/>
        <end position="38"/>
    </location>
</feature>
<evidence type="ECO:0000256" key="10">
    <source>
        <dbReference type="SAM" id="Phobius"/>
    </source>
</evidence>
<evidence type="ECO:0000256" key="2">
    <source>
        <dbReference type="ARBA" id="ARBA00008358"/>
    </source>
</evidence>
<keyword evidence="4" id="KW-0488">Methylation</keyword>
<dbReference type="InterPro" id="IPR010052">
    <property type="entry name" value="T2SS_protein-GspI"/>
</dbReference>
<keyword evidence="5" id="KW-0997">Cell inner membrane</keyword>
<keyword evidence="3" id="KW-1003">Cell membrane</keyword>
<evidence type="ECO:0000256" key="7">
    <source>
        <dbReference type="ARBA" id="ARBA00022989"/>
    </source>
</evidence>
<organism evidence="11">
    <name type="scientific">Salinicola endophyticus</name>
    <dbReference type="NCBI Taxonomy" id="1949083"/>
    <lineage>
        <taxon>Bacteria</taxon>
        <taxon>Pseudomonadati</taxon>
        <taxon>Pseudomonadota</taxon>
        <taxon>Gammaproteobacteria</taxon>
        <taxon>Oceanospirillales</taxon>
        <taxon>Halomonadaceae</taxon>
        <taxon>Salinicola</taxon>
    </lineage>
</organism>
<keyword evidence="7 10" id="KW-1133">Transmembrane helix</keyword>
<reference evidence="11" key="1">
    <citation type="submission" date="2024-06" db="EMBL/GenBank/DDBJ databases">
        <title>Complete genome of Salinicola endophyticus HNIBRBA4755.</title>
        <authorList>
            <person name="Shin S.Y."/>
            <person name="Kang H."/>
            <person name="Song J."/>
        </authorList>
    </citation>
    <scope>NUCLEOTIDE SEQUENCE</scope>
    <source>
        <strain evidence="11">HNIBRBA4755</strain>
    </source>
</reference>
<dbReference type="InterPro" id="IPR012902">
    <property type="entry name" value="N_methyl_site"/>
</dbReference>
<proteinExistence type="inferred from homology"/>
<evidence type="ECO:0000256" key="6">
    <source>
        <dbReference type="ARBA" id="ARBA00022692"/>
    </source>
</evidence>
<sequence length="169" mass="18055">MSQCPHGLRQQRGLSLIEVLVAMLVFSIGLLGTAQLLAQQQRLGQEASHRAMATIMAEDLLERAKLDPDRNQRFAGSYEPGNPSGSTQQNAVPAGLQSWMAAWTPRAALPDPRVCVSAPAAGAAGDVAVTLVWYSRTALTAPSQLPACVSARGDRNHQRWVTLAAWVSA</sequence>
<evidence type="ECO:0000256" key="5">
    <source>
        <dbReference type="ARBA" id="ARBA00022519"/>
    </source>
</evidence>
<dbReference type="AlphaFoldDB" id="A0AB74UEB7"/>
<dbReference type="Pfam" id="PF07963">
    <property type="entry name" value="N_methyl"/>
    <property type="match status" value="1"/>
</dbReference>
<feature type="region of interest" description="Disordered" evidence="9">
    <location>
        <begin position="71"/>
        <end position="91"/>
    </location>
</feature>
<dbReference type="PANTHER" id="PTHR38779">
    <property type="entry name" value="TYPE II SECRETION SYSTEM PROTEIN I-RELATED"/>
    <property type="match status" value="1"/>
</dbReference>
<dbReference type="NCBIfam" id="TIGR02523">
    <property type="entry name" value="type_IV_pilV"/>
    <property type="match status" value="1"/>
</dbReference>
<dbReference type="PANTHER" id="PTHR38779:SF2">
    <property type="entry name" value="TYPE II SECRETION SYSTEM PROTEIN I-RELATED"/>
    <property type="match status" value="1"/>
</dbReference>
<keyword evidence="8 10" id="KW-0472">Membrane</keyword>
<evidence type="ECO:0000256" key="8">
    <source>
        <dbReference type="ARBA" id="ARBA00023136"/>
    </source>
</evidence>
<dbReference type="NCBIfam" id="TIGR02532">
    <property type="entry name" value="IV_pilin_GFxxxE"/>
    <property type="match status" value="1"/>
</dbReference>
<evidence type="ECO:0000313" key="11">
    <source>
        <dbReference type="EMBL" id="XCJ79964.1"/>
    </source>
</evidence>
<accession>A0AB74UEB7</accession>
<keyword evidence="6 10" id="KW-0812">Transmembrane</keyword>
<dbReference type="GO" id="GO:0015627">
    <property type="term" value="C:type II protein secretion system complex"/>
    <property type="evidence" value="ECO:0007669"/>
    <property type="project" value="InterPro"/>
</dbReference>
<dbReference type="InterPro" id="IPR013362">
    <property type="entry name" value="Pilus_4_PilV"/>
</dbReference>
<comment type="subcellular location">
    <subcellularLocation>
        <location evidence="1">Cell inner membrane</location>
        <topology evidence="1">Single-pass membrane protein</topology>
    </subcellularLocation>
</comment>
<gene>
    <name evidence="11" type="primary">pilV</name>
    <name evidence="11" type="ORF">ABV408_01980</name>
</gene>
<comment type="similarity">
    <text evidence="2">Belongs to the GSP I family.</text>
</comment>
<dbReference type="RefSeq" id="WP_353980822.1">
    <property type="nucleotide sequence ID" value="NZ_CP159578.1"/>
</dbReference>
<dbReference type="GO" id="GO:0015628">
    <property type="term" value="P:protein secretion by the type II secretion system"/>
    <property type="evidence" value="ECO:0007669"/>
    <property type="project" value="InterPro"/>
</dbReference>
<evidence type="ECO:0000256" key="3">
    <source>
        <dbReference type="ARBA" id="ARBA00022475"/>
    </source>
</evidence>
<name>A0AB74UEB7_9GAMM</name>
<dbReference type="GO" id="GO:0005886">
    <property type="term" value="C:plasma membrane"/>
    <property type="evidence" value="ECO:0007669"/>
    <property type="project" value="UniProtKB-SubCell"/>
</dbReference>
<dbReference type="EMBL" id="CP159578">
    <property type="protein sequence ID" value="XCJ79964.1"/>
    <property type="molecule type" value="Genomic_DNA"/>
</dbReference>
<protein>
    <submittedName>
        <fullName evidence="11">Type IV pilus modification protein PilV</fullName>
    </submittedName>
</protein>
<evidence type="ECO:0000256" key="4">
    <source>
        <dbReference type="ARBA" id="ARBA00022481"/>
    </source>
</evidence>
<evidence type="ECO:0000256" key="9">
    <source>
        <dbReference type="SAM" id="MobiDB-lite"/>
    </source>
</evidence>